<gene>
    <name evidence="1" type="ORF">LZG35_16600</name>
</gene>
<sequence>MSLISIQQAIVDGFKAALPALQTCERHGGRFDAGELNRISRRVPALFVASLNIGDVRSGHDGLSCDVTYGAFLITKDQPGQSRDLVSLALLDAALKTVADNRWGLDAAETLPANISASNLYGANIDRQAVAMWGITWRQRMNAGSGVDDSELADFLTFHADYDVAPGVDDNPIATDHVALPQE</sequence>
<organism evidence="1 2">
    <name type="scientific">Alloalcanivorax xenomutans</name>
    <dbReference type="NCBI Taxonomy" id="1094342"/>
    <lineage>
        <taxon>Bacteria</taxon>
        <taxon>Pseudomonadati</taxon>
        <taxon>Pseudomonadota</taxon>
        <taxon>Gammaproteobacteria</taxon>
        <taxon>Oceanospirillales</taxon>
        <taxon>Alcanivoracaceae</taxon>
        <taxon>Alloalcanivorax</taxon>
    </lineage>
</organism>
<evidence type="ECO:0008006" key="3">
    <source>
        <dbReference type="Google" id="ProtNLM"/>
    </source>
</evidence>
<dbReference type="EMBL" id="JAJVKT010000022">
    <property type="protein sequence ID" value="MCE7510261.1"/>
    <property type="molecule type" value="Genomic_DNA"/>
</dbReference>
<evidence type="ECO:0000313" key="2">
    <source>
        <dbReference type="Proteomes" id="UP001107961"/>
    </source>
</evidence>
<protein>
    <recommendedName>
        <fullName evidence="3">Mu-like prophage protein gp37</fullName>
    </recommendedName>
</protein>
<evidence type="ECO:0000313" key="1">
    <source>
        <dbReference type="EMBL" id="MCE7510261.1"/>
    </source>
</evidence>
<name>A0A9Q3W7F9_9GAMM</name>
<reference evidence="1" key="1">
    <citation type="submission" date="2022-01" db="EMBL/GenBank/DDBJ databases">
        <authorList>
            <person name="Karlyshev A.V."/>
            <person name="Jaspars M."/>
        </authorList>
    </citation>
    <scope>NUCLEOTIDE SEQUENCE</scope>
    <source>
        <strain evidence="1">AGSA3-2</strain>
    </source>
</reference>
<comment type="caution">
    <text evidence="1">The sequence shown here is derived from an EMBL/GenBank/DDBJ whole genome shotgun (WGS) entry which is preliminary data.</text>
</comment>
<dbReference type="AlphaFoldDB" id="A0A9Q3W7F9"/>
<proteinExistence type="predicted"/>
<accession>A0A9Q3W7F9</accession>
<dbReference type="RefSeq" id="WP_233926050.1">
    <property type="nucleotide sequence ID" value="NZ_JAJVKT010000022.1"/>
</dbReference>
<keyword evidence="2" id="KW-1185">Reference proteome</keyword>
<dbReference type="Proteomes" id="UP001107961">
    <property type="component" value="Unassembled WGS sequence"/>
</dbReference>